<evidence type="ECO:0000313" key="2">
    <source>
        <dbReference type="Proteomes" id="UP001576784"/>
    </source>
</evidence>
<evidence type="ECO:0000313" key="1">
    <source>
        <dbReference type="EMBL" id="MFB2897390.1"/>
    </source>
</evidence>
<keyword evidence="2" id="KW-1185">Reference proteome</keyword>
<dbReference type="RefSeq" id="WP_413267000.1">
    <property type="nucleotide sequence ID" value="NZ_JBHFNR010000251.1"/>
</dbReference>
<comment type="caution">
    <text evidence="1">The sequence shown here is derived from an EMBL/GenBank/DDBJ whole genome shotgun (WGS) entry which is preliminary data.</text>
</comment>
<organism evidence="1 2">
    <name type="scientific">Floridaenema flaviceps BLCC-F50</name>
    <dbReference type="NCBI Taxonomy" id="3153642"/>
    <lineage>
        <taxon>Bacteria</taxon>
        <taxon>Bacillati</taxon>
        <taxon>Cyanobacteriota</taxon>
        <taxon>Cyanophyceae</taxon>
        <taxon>Oscillatoriophycideae</taxon>
        <taxon>Aerosakkonematales</taxon>
        <taxon>Aerosakkonemataceae</taxon>
        <taxon>Floridanema</taxon>
        <taxon>Floridanema flaviceps</taxon>
    </lineage>
</organism>
<name>A0ABV4Y069_9CYAN</name>
<protein>
    <submittedName>
        <fullName evidence="1">Uncharacterized protein</fullName>
    </submittedName>
</protein>
<dbReference type="Pfam" id="PF21826">
    <property type="entry name" value="DUF6887"/>
    <property type="match status" value="1"/>
</dbReference>
<sequence length="69" mass="8261">MKPDFETMSKAELRSYVMAHRDDNEAFYMLVDRLKADNKDAVRYPCPKTPEDWEKVPKLIEEQIKKLEK</sequence>
<gene>
    <name evidence="1" type="ORF">ACE1CI_31110</name>
</gene>
<proteinExistence type="predicted"/>
<dbReference type="EMBL" id="JBHFNR010000251">
    <property type="protein sequence ID" value="MFB2897390.1"/>
    <property type="molecule type" value="Genomic_DNA"/>
</dbReference>
<dbReference type="InterPro" id="IPR054053">
    <property type="entry name" value="DUF6887"/>
</dbReference>
<accession>A0ABV4Y069</accession>
<dbReference type="Proteomes" id="UP001576784">
    <property type="component" value="Unassembled WGS sequence"/>
</dbReference>
<reference evidence="1 2" key="1">
    <citation type="submission" date="2024-09" db="EMBL/GenBank/DDBJ databases">
        <title>Floridaenema gen nov. (Aerosakkonemataceae, Aerosakkonematales ord. nov., Cyanobacteria) from benthic tropical and subtropical fresh waters, with the description of four new species.</title>
        <authorList>
            <person name="Moretto J.A."/>
            <person name="Berthold D.E."/>
            <person name="Lefler F.W."/>
            <person name="Huang I.-S."/>
            <person name="Laughinghouse H. IV."/>
        </authorList>
    </citation>
    <scope>NUCLEOTIDE SEQUENCE [LARGE SCALE GENOMIC DNA]</scope>
    <source>
        <strain evidence="1 2">BLCC-F50</strain>
    </source>
</reference>